<reference evidence="1" key="1">
    <citation type="submission" date="2019-08" db="EMBL/GenBank/DDBJ databases">
        <authorList>
            <person name="Kucharzyk K."/>
            <person name="Murdoch R.W."/>
            <person name="Higgins S."/>
            <person name="Loffler F."/>
        </authorList>
    </citation>
    <scope>NUCLEOTIDE SEQUENCE</scope>
</reference>
<comment type="caution">
    <text evidence="1">The sequence shown here is derived from an EMBL/GenBank/DDBJ whole genome shotgun (WGS) entry which is preliminary data.</text>
</comment>
<dbReference type="EMBL" id="VSSQ01032669">
    <property type="protein sequence ID" value="MPM84003.1"/>
    <property type="molecule type" value="Genomic_DNA"/>
</dbReference>
<protein>
    <submittedName>
        <fullName evidence="1">Uncharacterized protein</fullName>
    </submittedName>
</protein>
<name>A0A645D4N4_9ZZZZ</name>
<accession>A0A645D4N4</accession>
<evidence type="ECO:0000313" key="1">
    <source>
        <dbReference type="EMBL" id="MPM84003.1"/>
    </source>
</evidence>
<organism evidence="1">
    <name type="scientific">bioreactor metagenome</name>
    <dbReference type="NCBI Taxonomy" id="1076179"/>
    <lineage>
        <taxon>unclassified sequences</taxon>
        <taxon>metagenomes</taxon>
        <taxon>ecological metagenomes</taxon>
    </lineage>
</organism>
<dbReference type="AlphaFoldDB" id="A0A645D4N4"/>
<proteinExistence type="predicted"/>
<sequence length="89" mass="9634">MVKIHAPTMFFAVAHFTEAIPFVMPTPIIDPVIVWVVLTGIPVRAVPISVKAPAVSAQKPCTGFNFARPSPRVLITFQPPVLVPNAMTE</sequence>
<gene>
    <name evidence="1" type="ORF">SDC9_131073</name>
</gene>